<dbReference type="InterPro" id="IPR027417">
    <property type="entry name" value="P-loop_NTPase"/>
</dbReference>
<evidence type="ECO:0000256" key="4">
    <source>
        <dbReference type="ARBA" id="ARBA00022741"/>
    </source>
</evidence>
<dbReference type="PROSITE" id="PS50067">
    <property type="entry name" value="KINESIN_MOTOR_2"/>
    <property type="match status" value="1"/>
</dbReference>
<feature type="region of interest" description="Disordered" evidence="11">
    <location>
        <begin position="368"/>
        <end position="423"/>
    </location>
</feature>
<keyword evidence="2" id="KW-0963">Cytoplasm</keyword>
<evidence type="ECO:0000256" key="7">
    <source>
        <dbReference type="ARBA" id="ARBA00023175"/>
    </source>
</evidence>
<keyword evidence="8" id="KW-0206">Cytoskeleton</keyword>
<evidence type="ECO:0000256" key="5">
    <source>
        <dbReference type="ARBA" id="ARBA00022840"/>
    </source>
</evidence>
<evidence type="ECO:0000256" key="9">
    <source>
        <dbReference type="PROSITE-ProRule" id="PRU00283"/>
    </source>
</evidence>
<evidence type="ECO:0000256" key="2">
    <source>
        <dbReference type="ARBA" id="ARBA00022490"/>
    </source>
</evidence>
<dbReference type="InterPro" id="IPR019821">
    <property type="entry name" value="Kinesin_motor_CS"/>
</dbReference>
<evidence type="ECO:0000256" key="11">
    <source>
        <dbReference type="SAM" id="MobiDB-lite"/>
    </source>
</evidence>
<keyword evidence="6 10" id="KW-0175">Coiled coil</keyword>
<dbReference type="InterPro" id="IPR036961">
    <property type="entry name" value="Kinesin_motor_dom_sf"/>
</dbReference>
<dbReference type="InterPro" id="IPR008984">
    <property type="entry name" value="SMAD_FHA_dom_sf"/>
</dbReference>
<dbReference type="SUPFAM" id="SSF49879">
    <property type="entry name" value="SMAD/FHA domain"/>
    <property type="match status" value="1"/>
</dbReference>
<comment type="similarity">
    <text evidence="9">Belongs to the TRAFAC class myosin-kinesin ATPase superfamily. Kinesin family.</text>
</comment>
<dbReference type="SUPFAM" id="SSF52540">
    <property type="entry name" value="P-loop containing nucleoside triphosphate hydrolases"/>
    <property type="match status" value="1"/>
</dbReference>
<evidence type="ECO:0000256" key="1">
    <source>
        <dbReference type="ARBA" id="ARBA00004245"/>
    </source>
</evidence>
<dbReference type="SMART" id="SM00129">
    <property type="entry name" value="KISc"/>
    <property type="match status" value="1"/>
</dbReference>
<organism evidence="13 14">
    <name type="scientific">Blattamonas nauphoetae</name>
    <dbReference type="NCBI Taxonomy" id="2049346"/>
    <lineage>
        <taxon>Eukaryota</taxon>
        <taxon>Metamonada</taxon>
        <taxon>Preaxostyla</taxon>
        <taxon>Oxymonadida</taxon>
        <taxon>Blattamonas</taxon>
    </lineage>
</organism>
<dbReference type="Gene3D" id="6.10.250.2520">
    <property type="match status" value="1"/>
</dbReference>
<dbReference type="InterPro" id="IPR000253">
    <property type="entry name" value="FHA_dom"/>
</dbReference>
<dbReference type="Pfam" id="PF00225">
    <property type="entry name" value="Kinesin"/>
    <property type="match status" value="1"/>
</dbReference>
<feature type="binding site" evidence="9">
    <location>
        <begin position="87"/>
        <end position="94"/>
    </location>
    <ligand>
        <name>ATP</name>
        <dbReference type="ChEBI" id="CHEBI:30616"/>
    </ligand>
</feature>
<reference evidence="13 14" key="1">
    <citation type="journal article" date="2022" name="bioRxiv">
        <title>Genomics of Preaxostyla Flagellates Illuminates Evolutionary Transitions and the Path Towards Mitochondrial Loss.</title>
        <authorList>
            <person name="Novak L.V.F."/>
            <person name="Treitli S.C."/>
            <person name="Pyrih J."/>
            <person name="Halakuc P."/>
            <person name="Pipaliya S.V."/>
            <person name="Vacek V."/>
            <person name="Brzon O."/>
            <person name="Soukal P."/>
            <person name="Eme L."/>
            <person name="Dacks J.B."/>
            <person name="Karnkowska A."/>
            <person name="Elias M."/>
            <person name="Hampl V."/>
        </authorList>
    </citation>
    <scope>NUCLEOTIDE SEQUENCE [LARGE SCALE GENOMIC DNA]</scope>
    <source>
        <strain evidence="13">NAU3</strain>
        <tissue evidence="13">Gut</tissue>
    </source>
</reference>
<dbReference type="Pfam" id="PF00498">
    <property type="entry name" value="FHA"/>
    <property type="match status" value="1"/>
</dbReference>
<comment type="caution">
    <text evidence="13">The sequence shown here is derived from an EMBL/GenBank/DDBJ whole genome shotgun (WGS) entry which is preliminary data.</text>
</comment>
<gene>
    <name evidence="13" type="ORF">BLNAU_3916</name>
</gene>
<feature type="compositionally biased region" description="Basic and acidic residues" evidence="11">
    <location>
        <begin position="389"/>
        <end position="415"/>
    </location>
</feature>
<name>A0ABQ9YBT8_9EUKA</name>
<keyword evidence="3" id="KW-0493">Microtubule</keyword>
<evidence type="ECO:0000313" key="14">
    <source>
        <dbReference type="Proteomes" id="UP001281761"/>
    </source>
</evidence>
<proteinExistence type="inferred from homology"/>
<keyword evidence="5 9" id="KW-0067">ATP-binding</keyword>
<evidence type="ECO:0000256" key="3">
    <source>
        <dbReference type="ARBA" id="ARBA00022701"/>
    </source>
</evidence>
<comment type="subcellular location">
    <subcellularLocation>
        <location evidence="1">Cytoplasm</location>
        <location evidence="1">Cytoskeleton</location>
    </subcellularLocation>
</comment>
<keyword evidence="7 9" id="KW-0505">Motor protein</keyword>
<evidence type="ECO:0000259" key="12">
    <source>
        <dbReference type="PROSITE" id="PS50067"/>
    </source>
</evidence>
<dbReference type="PRINTS" id="PR00380">
    <property type="entry name" value="KINESINHEAVY"/>
</dbReference>
<feature type="domain" description="Kinesin motor" evidence="12">
    <location>
        <begin position="4"/>
        <end position="336"/>
    </location>
</feature>
<dbReference type="PROSITE" id="PS00411">
    <property type="entry name" value="KINESIN_MOTOR_1"/>
    <property type="match status" value="1"/>
</dbReference>
<dbReference type="Pfam" id="PF16183">
    <property type="entry name" value="Kinesin_assoc"/>
    <property type="match status" value="1"/>
</dbReference>
<evidence type="ECO:0000256" key="10">
    <source>
        <dbReference type="SAM" id="Coils"/>
    </source>
</evidence>
<evidence type="ECO:0000313" key="13">
    <source>
        <dbReference type="EMBL" id="KAK2961148.1"/>
    </source>
</evidence>
<dbReference type="Gene3D" id="3.40.850.10">
    <property type="entry name" value="Kinesin motor domain"/>
    <property type="match status" value="1"/>
</dbReference>
<dbReference type="InterPro" id="IPR032405">
    <property type="entry name" value="Kinesin_assoc"/>
</dbReference>
<dbReference type="InterPro" id="IPR001752">
    <property type="entry name" value="Kinesin_motor_dom"/>
</dbReference>
<dbReference type="Gene3D" id="2.60.200.20">
    <property type="match status" value="1"/>
</dbReference>
<keyword evidence="14" id="KW-1185">Reference proteome</keyword>
<accession>A0ABQ9YBT8</accession>
<dbReference type="EMBL" id="JARBJD010000018">
    <property type="protein sequence ID" value="KAK2961148.1"/>
    <property type="molecule type" value="Genomic_DNA"/>
</dbReference>
<feature type="coiled-coil region" evidence="10">
    <location>
        <begin position="1002"/>
        <end position="1057"/>
    </location>
</feature>
<protein>
    <submittedName>
        <fullName evidence="13">Kinesin-II 85 kDa subunit</fullName>
    </submittedName>
</protein>
<sequence length="1063" mass="118368">MSDSVVVGLRVRPLNSKEKKEKCTEIQKISGKSITVTNPTSTKETKTFAFDYVYGPTTEQQTVFNDVGLLYLENAWKGFNCTLFAYGQTGAGKSFSMTGDMSSEATRGIIPRGCEEMFKRIKENNDENVSYEVKVSFLEMYNEKLQDLLDPKTSKTVSVRESTKKGIYIENALEEPVDSYEDINRLLEEGNKARTVAATAMNATSSRSHSVLTIFFSRKEKKGTATTQRESKINLVDLAGSERQSKTGATGERLTEAAAINKSLSALGNVIKALADISQGKKNIFVPYRDSLLTRMLQDSLGGNSKTIMIAAMSPASSNYDEGVSTLQYADRAKQIKNKPVVNESETDKMIKGLQAEIDALKAQLANGGAIPSDGSVGGTMSQEEMEAQLEKQRKQEEEIEKQREELERKREETAKQQAEWEAQKAALLEQQKGSNSDALKAELAKKLDEMNKQHELIQKKEEEEAQREIELMAKADEIATLAAQSEQARLDLEIAMKQLEEMNESHEEKMKRAAEYRKKREAYLDDMGLSLREIAESAGAEQGGPRLVNLSLSPDLSGCMVYFLLPGKVCVGSGTKAQMKIPSSSVDDEHAYFIYDPDTLKVSVEPIGDSRVMVNGEWVNSNLHELEVGDRLILGQSFVLKYTHYARAKAEGKIGQGNTVDAAEETDLIRAEMAVARGSCQSVQEWLNKEKAMSWLMHADEVIDEANELAEAMGRKINFGMDIVQEKNTVNVRVNSFEHGGTQEWDLSVLEGRLPEMREMAQQVRAGKKLKINPETDPFFNPPEDRMVGTVTLDLAGLMLAGAARQTLYIREDGKERGRVLGCVKVALTLKLRQGSAERLKLGGGNASVAAFVQCPTIAPTSDTFVEVEVEPTENEVKGETADGLQLGPIPVKQKVKLAKVVDSGAILDKHVQVSFEVKAIEFNDISPFYHGNVVTWQFPSEDEESNTSVSQKGEKKRTLSKEVHQYDIVRLDKDLLNKLQKTKMVMKVYGHAASFALDAQNEAEKNLARMKLELEIEKKKKLTSDFTKQQRTEDVEKIEKEIEELEKKKEELSKSKSCEIF</sequence>
<dbReference type="PANTHER" id="PTHR47117">
    <property type="entry name" value="STAR-RELATED LIPID TRANSFER PROTEIN 9"/>
    <property type="match status" value="1"/>
</dbReference>
<dbReference type="Proteomes" id="UP001281761">
    <property type="component" value="Unassembled WGS sequence"/>
</dbReference>
<evidence type="ECO:0000256" key="6">
    <source>
        <dbReference type="ARBA" id="ARBA00023054"/>
    </source>
</evidence>
<evidence type="ECO:0000256" key="8">
    <source>
        <dbReference type="ARBA" id="ARBA00023212"/>
    </source>
</evidence>
<keyword evidence="4 9" id="KW-0547">Nucleotide-binding</keyword>